<organism evidence="1">
    <name type="scientific">Leviviridae sp</name>
    <dbReference type="NCBI Taxonomy" id="2027243"/>
    <lineage>
        <taxon>Viruses</taxon>
        <taxon>Riboviria</taxon>
        <taxon>Orthornavirae</taxon>
        <taxon>Lenarviricota</taxon>
        <taxon>Leviviricetes</taxon>
        <taxon>Norzivirales</taxon>
        <taxon>Fiersviridae</taxon>
    </lineage>
</organism>
<accession>A0A514D353</accession>
<reference evidence="1" key="1">
    <citation type="submission" date="2019-05" db="EMBL/GenBank/DDBJ databases">
        <title>Metatranscriptomic reconstruction reveals RNA viruses with the potential to shape carbon cycling in soil.</title>
        <authorList>
            <person name="Starr E.P."/>
            <person name="Nuccio E."/>
            <person name="Pett-Ridge J."/>
            <person name="Banfield J.F."/>
            <person name="Firestone M.K."/>
        </authorList>
    </citation>
    <scope>NUCLEOTIDE SEQUENCE</scope>
    <source>
        <strain evidence="1">H2_Bulk_Litter_11_229</strain>
    </source>
</reference>
<protein>
    <submittedName>
        <fullName evidence="1">Uncharacterized protein</fullName>
    </submittedName>
</protein>
<dbReference type="EMBL" id="MN033802">
    <property type="protein sequence ID" value="QDH88040.1"/>
    <property type="molecule type" value="Genomic_RNA"/>
</dbReference>
<gene>
    <name evidence="1" type="ORF">H2BulkLitter11229_000004</name>
</gene>
<proteinExistence type="predicted"/>
<name>A0A514D353_9VIRU</name>
<evidence type="ECO:0000313" key="1">
    <source>
        <dbReference type="EMBL" id="QDH88040.1"/>
    </source>
</evidence>
<sequence length="485" mass="55755">MSSGPRFRQRHYEFNRDDIVGAYRQYFNDWDPSTWGGFGTLFNSVVYRVPSYRPTFIAERTWDVNHSLEHPKIAKWFPPRNMGGRPRFRWVHDKSHGYNVGGPFLNIAQNWPWGVVHSPNSSSASQPWIIHNRYDGGFIPTDFGPYVTELTGDFAGPSQIPGTHAYSWYPGSNVIDAWQYGAEAWNKFKPVKPTADFGLAAAEAGDIIPQFTKSLEGLKDLWHQLGGHPVKFGPRKVADHFLNHKFGWVPFINDLNKMFNTFRDQDSTLKQWKRDNDQWVYRRGSLFNRVEKRTHFWQKEGMGSPCVYPILPDDMYSTPGANATASQGYAERYDHCWFAARFKYYNRFLELEDSRDEATASVAHVMNLIHLYGARVNPTLLWRHTPFTFLADWFVNIGPVFDNWDSAEDNLVAKYAYVMREVGLRLINETSVHLHSGPVNCRWAVKHRSKHRAEANPFGFGPSSQVLSGSQYAIMAALGITHVPH</sequence>